<accession>A0A256J581</accession>
<dbReference type="Proteomes" id="UP000216409">
    <property type="component" value="Unassembled WGS sequence"/>
</dbReference>
<organism evidence="1 2">
    <name type="scientific">Halorubrum ezzemoulense</name>
    <name type="common">Halorubrum chaoviator</name>
    <dbReference type="NCBI Taxonomy" id="337243"/>
    <lineage>
        <taxon>Archaea</taxon>
        <taxon>Methanobacteriati</taxon>
        <taxon>Methanobacteriota</taxon>
        <taxon>Stenosarchaea group</taxon>
        <taxon>Halobacteria</taxon>
        <taxon>Halobacteriales</taxon>
        <taxon>Haloferacaceae</taxon>
        <taxon>Halorubrum</taxon>
    </lineage>
</organism>
<comment type="caution">
    <text evidence="1">The sequence shown here is derived from an EMBL/GenBank/DDBJ whole genome shotgun (WGS) entry which is preliminary data.</text>
</comment>
<sequence length="208" mass="24583">MIRRHNREGPVWEDAEIDESDMINGVPHLTAVEYEREQEFKQHIISLLKAHDWNVDTEVLDDERRGRVDIVAEHPAVGCVAIEVKRTRNYTTRHIAEGFAQILNYRSYTYSDHDIDYWALAPGFDGEIRPYRNRKKRHMQVRNMFRRTLAELKLGMLSRRREAIAFGKQLDWSIPLRDPETMTEDDLDTINEKIASREWDASGYDPRQ</sequence>
<evidence type="ECO:0000313" key="1">
    <source>
        <dbReference type="EMBL" id="OYR63961.1"/>
    </source>
</evidence>
<dbReference type="AlphaFoldDB" id="A0A256J581"/>
<name>A0A256J581_HALEZ</name>
<dbReference type="EMBL" id="NHOW01000023">
    <property type="protein sequence ID" value="OYR63961.1"/>
    <property type="molecule type" value="Genomic_DNA"/>
</dbReference>
<gene>
    <name evidence="1" type="ORF">DJ83_01240</name>
</gene>
<dbReference type="RefSeq" id="WP_141212092.1">
    <property type="nucleotide sequence ID" value="NZ_NHOW01000023.1"/>
</dbReference>
<evidence type="ECO:0000313" key="2">
    <source>
        <dbReference type="Proteomes" id="UP000216409"/>
    </source>
</evidence>
<protein>
    <submittedName>
        <fullName evidence="1">Uncharacterized protein</fullName>
    </submittedName>
</protein>
<proteinExistence type="predicted"/>
<reference evidence="1 2" key="1">
    <citation type="journal article" date="2014" name="Front. Microbiol.">
        <title>Population and genomic analysis of the genus Halorubrum.</title>
        <authorList>
            <person name="Fullmer M.S."/>
            <person name="Soucy S.M."/>
            <person name="Swithers K.S."/>
            <person name="Makkay A.M."/>
            <person name="Wheeler R."/>
            <person name="Ventosa A."/>
            <person name="Gogarten J.P."/>
            <person name="Papke R.T."/>
        </authorList>
    </citation>
    <scope>NUCLEOTIDE SEQUENCE [LARGE SCALE GENOMIC DNA]</scope>
    <source>
        <strain evidence="1 2">LD3</strain>
    </source>
</reference>